<gene>
    <name evidence="1" type="ORF">B0A66_17130</name>
</gene>
<dbReference type="EMBL" id="MUGW01000037">
    <property type="protein sequence ID" value="OXA86892.1"/>
    <property type="molecule type" value="Genomic_DNA"/>
</dbReference>
<dbReference type="OrthoDB" id="1335593at2"/>
<keyword evidence="2" id="KW-1185">Reference proteome</keyword>
<dbReference type="Proteomes" id="UP000198345">
    <property type="component" value="Unassembled WGS sequence"/>
</dbReference>
<accession>A0A226GY24</accession>
<reference evidence="1 2" key="1">
    <citation type="submission" date="2016-11" db="EMBL/GenBank/DDBJ databases">
        <title>Whole genomes of Flavobacteriaceae.</title>
        <authorList>
            <person name="Stine C."/>
            <person name="Li C."/>
            <person name="Tadesse D."/>
        </authorList>
    </citation>
    <scope>NUCLEOTIDE SEQUENCE [LARGE SCALE GENOMIC DNA]</scope>
    <source>
        <strain evidence="1 2">DSM 18292</strain>
    </source>
</reference>
<comment type="caution">
    <text evidence="1">The sequence shown here is derived from an EMBL/GenBank/DDBJ whole genome shotgun (WGS) entry which is preliminary data.</text>
</comment>
<protein>
    <submittedName>
        <fullName evidence="1">Uncharacterized protein</fullName>
    </submittedName>
</protein>
<evidence type="ECO:0000313" key="1">
    <source>
        <dbReference type="EMBL" id="OXA86892.1"/>
    </source>
</evidence>
<organism evidence="1 2">
    <name type="scientific">Flavobacterium hercynium</name>
    <dbReference type="NCBI Taxonomy" id="387094"/>
    <lineage>
        <taxon>Bacteria</taxon>
        <taxon>Pseudomonadati</taxon>
        <taxon>Bacteroidota</taxon>
        <taxon>Flavobacteriia</taxon>
        <taxon>Flavobacteriales</taxon>
        <taxon>Flavobacteriaceae</taxon>
        <taxon>Flavobacterium</taxon>
    </lineage>
</organism>
<dbReference type="AlphaFoldDB" id="A0A226GY24"/>
<evidence type="ECO:0000313" key="2">
    <source>
        <dbReference type="Proteomes" id="UP000198345"/>
    </source>
</evidence>
<dbReference type="RefSeq" id="WP_089051080.1">
    <property type="nucleotide sequence ID" value="NZ_FXTV01000003.1"/>
</dbReference>
<name>A0A226GY24_9FLAO</name>
<sequence>MGTSISFGDYEPTRISEPWKKHQRVALKWAYYTQSAAMQINNLQHCVTILTSLKIYSGYNDEKFDGYPYQQDKNIYASALNIYISNTGDIIGGDCVVTYYKTIGSKSGFEELDKNYEVRRKKKSAIDGSTLHNLIINEGRVKFRDGSEFKLGTFQNYIKEATIVNRKLDQNYTRIMISKDKSEIEKILTRLSIFGGIIGFIPVSEAAGAFVLTKEVIGIFCFFLGLESEFKTLDLAYPMYDIYQIGRKSYHQDYGLYQGQDGEFYQQKIGKQEQREENILKGIVPIVEKK</sequence>
<proteinExistence type="predicted"/>